<dbReference type="GO" id="GO:0003677">
    <property type="term" value="F:DNA binding"/>
    <property type="evidence" value="ECO:0007669"/>
    <property type="project" value="UniProtKB-UniRule"/>
</dbReference>
<evidence type="ECO:0000256" key="2">
    <source>
        <dbReference type="ARBA" id="ARBA00022499"/>
    </source>
</evidence>
<dbReference type="InterPro" id="IPR019102">
    <property type="entry name" value="TF_HMG_box_BBX_DUF2028"/>
</dbReference>
<evidence type="ECO:0000256" key="6">
    <source>
        <dbReference type="ARBA" id="ARBA00023125"/>
    </source>
</evidence>
<proteinExistence type="predicted"/>
<evidence type="ECO:0000256" key="13">
    <source>
        <dbReference type="PROSITE-ProRule" id="PRU00267"/>
    </source>
</evidence>
<dbReference type="PANTHER" id="PTHR13059:SF10">
    <property type="entry name" value="HMG BOX TRANSCRIPTION FACTOR BBX"/>
    <property type="match status" value="1"/>
</dbReference>
<evidence type="ECO:0000256" key="8">
    <source>
        <dbReference type="ARBA" id="ARBA00023242"/>
    </source>
</evidence>
<dbReference type="Gene3D" id="1.10.30.10">
    <property type="entry name" value="High mobility group box domain"/>
    <property type="match status" value="1"/>
</dbReference>
<organism evidence="16 17">
    <name type="scientific">Coilia grayii</name>
    <name type="common">Gray's grenadier anchovy</name>
    <dbReference type="NCBI Taxonomy" id="363190"/>
    <lineage>
        <taxon>Eukaryota</taxon>
        <taxon>Metazoa</taxon>
        <taxon>Chordata</taxon>
        <taxon>Craniata</taxon>
        <taxon>Vertebrata</taxon>
        <taxon>Euteleostomi</taxon>
        <taxon>Actinopterygii</taxon>
        <taxon>Neopterygii</taxon>
        <taxon>Teleostei</taxon>
        <taxon>Clupei</taxon>
        <taxon>Clupeiformes</taxon>
        <taxon>Clupeoidei</taxon>
        <taxon>Engraulidae</taxon>
        <taxon>Coilinae</taxon>
        <taxon>Coilia</taxon>
    </lineage>
</organism>
<evidence type="ECO:0000259" key="15">
    <source>
        <dbReference type="PROSITE" id="PS50118"/>
    </source>
</evidence>
<feature type="compositionally biased region" description="Basic and acidic residues" evidence="14">
    <location>
        <begin position="266"/>
        <end position="282"/>
    </location>
</feature>
<reference evidence="16 17" key="1">
    <citation type="submission" date="2024-09" db="EMBL/GenBank/DDBJ databases">
        <title>A chromosome-level genome assembly of Gray's grenadier anchovy, Coilia grayii.</title>
        <authorList>
            <person name="Fu Z."/>
        </authorList>
    </citation>
    <scope>NUCLEOTIDE SEQUENCE [LARGE SCALE GENOMIC DNA]</scope>
    <source>
        <strain evidence="16">G4</strain>
        <tissue evidence="16">Muscle</tissue>
    </source>
</reference>
<dbReference type="SMART" id="SM00398">
    <property type="entry name" value="HMG"/>
    <property type="match status" value="1"/>
</dbReference>
<evidence type="ECO:0000256" key="11">
    <source>
        <dbReference type="ARBA" id="ARBA00082639"/>
    </source>
</evidence>
<dbReference type="AlphaFoldDB" id="A0ABD1K8D6"/>
<keyword evidence="3" id="KW-0597">Phosphoprotein</keyword>
<evidence type="ECO:0000313" key="17">
    <source>
        <dbReference type="Proteomes" id="UP001591681"/>
    </source>
</evidence>
<feature type="region of interest" description="Disordered" evidence="14">
    <location>
        <begin position="636"/>
        <end position="659"/>
    </location>
</feature>
<keyword evidence="7" id="KW-0804">Transcription</keyword>
<dbReference type="CDD" id="cd21989">
    <property type="entry name" value="HMG-box_HBP2"/>
    <property type="match status" value="1"/>
</dbReference>
<evidence type="ECO:0000256" key="1">
    <source>
        <dbReference type="ARBA" id="ARBA00004123"/>
    </source>
</evidence>
<dbReference type="PANTHER" id="PTHR13059">
    <property type="entry name" value="HMG-BOX TRANSCRIPTION FACTOR BBX"/>
    <property type="match status" value="1"/>
</dbReference>
<feature type="compositionally biased region" description="Basic and acidic residues" evidence="14">
    <location>
        <begin position="1"/>
        <end position="11"/>
    </location>
</feature>
<evidence type="ECO:0000256" key="10">
    <source>
        <dbReference type="ARBA" id="ARBA00073049"/>
    </source>
</evidence>
<dbReference type="Pfam" id="PF09667">
    <property type="entry name" value="DUF2028"/>
    <property type="match status" value="2"/>
</dbReference>
<feature type="DNA-binding region" description="HMG box" evidence="13">
    <location>
        <begin position="83"/>
        <end position="151"/>
    </location>
</feature>
<evidence type="ECO:0000256" key="9">
    <source>
        <dbReference type="ARBA" id="ARBA00056859"/>
    </source>
</evidence>
<keyword evidence="2" id="KW-1017">Isopeptide bond</keyword>
<keyword evidence="5" id="KW-0805">Transcription regulation</keyword>
<keyword evidence="6 13" id="KW-0238">DNA-binding</keyword>
<dbReference type="EMBL" id="JBHFQA010000008">
    <property type="protein sequence ID" value="KAL2095413.1"/>
    <property type="molecule type" value="Genomic_DNA"/>
</dbReference>
<dbReference type="FunFam" id="1.10.30.10:FF:000014">
    <property type="entry name" value="HMG box transcription factor BBX"/>
    <property type="match status" value="1"/>
</dbReference>
<name>A0ABD1K8D6_9TELE</name>
<feature type="compositionally biased region" description="Basic and acidic residues" evidence="14">
    <location>
        <begin position="648"/>
        <end position="659"/>
    </location>
</feature>
<accession>A0ABD1K8D6</accession>
<feature type="compositionally biased region" description="Polar residues" evidence="14">
    <location>
        <begin position="320"/>
        <end position="347"/>
    </location>
</feature>
<feature type="compositionally biased region" description="Basic and acidic residues" evidence="14">
    <location>
        <begin position="522"/>
        <end position="536"/>
    </location>
</feature>
<comment type="subcellular location">
    <subcellularLocation>
        <location evidence="1">Nucleus</location>
    </subcellularLocation>
</comment>
<feature type="region of interest" description="Disordered" evidence="14">
    <location>
        <begin position="258"/>
        <end position="297"/>
    </location>
</feature>
<evidence type="ECO:0000256" key="14">
    <source>
        <dbReference type="SAM" id="MobiDB-lite"/>
    </source>
</evidence>
<dbReference type="SUPFAM" id="SSF47095">
    <property type="entry name" value="HMG-box"/>
    <property type="match status" value="1"/>
</dbReference>
<keyword evidence="17" id="KW-1185">Reference proteome</keyword>
<evidence type="ECO:0000256" key="7">
    <source>
        <dbReference type="ARBA" id="ARBA00023163"/>
    </source>
</evidence>
<evidence type="ECO:0000256" key="5">
    <source>
        <dbReference type="ARBA" id="ARBA00023015"/>
    </source>
</evidence>
<comment type="function">
    <text evidence="9">Transcription factor that is necessary for cell cycle progression from G1 to S phase.</text>
</comment>
<feature type="compositionally biased region" description="Basic residues" evidence="14">
    <location>
        <begin position="473"/>
        <end position="484"/>
    </location>
</feature>
<dbReference type="InterPro" id="IPR036910">
    <property type="entry name" value="HMG_box_dom_sf"/>
</dbReference>
<keyword evidence="4" id="KW-0832">Ubl conjugation</keyword>
<feature type="region of interest" description="Disordered" evidence="14">
    <location>
        <begin position="1"/>
        <end position="21"/>
    </location>
</feature>
<dbReference type="Proteomes" id="UP001591681">
    <property type="component" value="Unassembled WGS sequence"/>
</dbReference>
<gene>
    <name evidence="16" type="ORF">ACEWY4_010132</name>
</gene>
<dbReference type="PROSITE" id="PS50118">
    <property type="entry name" value="HMG_BOX_2"/>
    <property type="match status" value="1"/>
</dbReference>
<dbReference type="InterPro" id="IPR052412">
    <property type="entry name" value="CC-Dev_Transcription_Reg"/>
</dbReference>
<feature type="compositionally biased region" description="Acidic residues" evidence="14">
    <location>
        <begin position="39"/>
        <end position="51"/>
    </location>
</feature>
<protein>
    <recommendedName>
        <fullName evidence="10">HMG box transcription factor BBX</fullName>
    </recommendedName>
    <alternativeName>
        <fullName evidence="12">Bobby sox homolog</fullName>
    </alternativeName>
    <alternativeName>
        <fullName evidence="11">HMG box-containing protein 2</fullName>
    </alternativeName>
</protein>
<dbReference type="Pfam" id="PF00505">
    <property type="entry name" value="HMG_box"/>
    <property type="match status" value="1"/>
</dbReference>
<evidence type="ECO:0000256" key="12">
    <source>
        <dbReference type="ARBA" id="ARBA00082897"/>
    </source>
</evidence>
<keyword evidence="8 13" id="KW-0539">Nucleus</keyword>
<comment type="caution">
    <text evidence="16">The sequence shown here is derived from an EMBL/GenBank/DDBJ whole genome shotgun (WGS) entry which is preliminary data.</text>
</comment>
<sequence>MKGGGRGKEPPVEGEVSGKRPKRKCLQWHPLLSKKALDFSEEEEEEDEEELDKGTVLCGQSEGQEVECGVVEECEEDASEQRARRPMNAFLLFCKRHRSLVRQEHPRLDNRGATKILADWWAVLEPKEKQKYTDMAKEYKDAFMKANPGYKWCPTTNKPVKSSSQTVGNARKKVWSIPTNSTKDSSAAKKVTRTDSKPQLNFAMADPTKMGGLSMLLLAGEHALTARELSSNTSPAVVTNATKQHGTSALFQLAEISSNTHGPPAECKREEEKQPLGDRTEISSRISKPSAPDGKQCGQSALFQLAEMCLASEAEKREALTSQSADDTAPISSENDSTNIDPMDQTNSPDLPPSTPSLSSSSSSSSSSSTTSPSPSSSASSTPTDQTPPLLSQLKNVKKKKDYKETLKAGKTQGSMVKKAQKKRQSSESDLDSVIDAVAKGTWGAEEGTSRKKPCTLDSDKSTPPPELQQPPKKMKKPKMKKLLKAKEEAQENEEEAAKEENDEQEEGESKREDCQPQDLPVVKEDTPVSPKREAEAAPCMKSDSPVGKEDTDSHSPLGTPVKPEERDADLKVECCGSRKSERSCKGALYKTLVSEGMLTSLRANVDRGKRGSIRGSVSDQEGSWTEEAWAFSQTGVSNPKKLKKSKSKDETTPGLGKLEEEFEKKFNSLPQYSPLTFDKKNTSVAKKKKPCPVILNDQVKPNKGSSASQKKTLFHKIVSKYKHKKERPSTLDKAIVMQEPPACEASSRDKPCGQASLEAQRAAEMLVGSQKRKARKSKITHLVRTADGRLSPADGESFIKRNINEAFKLLCQT</sequence>
<feature type="compositionally biased region" description="Acidic residues" evidence="14">
    <location>
        <begin position="491"/>
        <end position="507"/>
    </location>
</feature>
<dbReference type="InterPro" id="IPR049523">
    <property type="entry name" value="BBX_HMG-box"/>
</dbReference>
<evidence type="ECO:0000256" key="4">
    <source>
        <dbReference type="ARBA" id="ARBA00022843"/>
    </source>
</evidence>
<evidence type="ECO:0000256" key="3">
    <source>
        <dbReference type="ARBA" id="ARBA00022553"/>
    </source>
</evidence>
<dbReference type="GO" id="GO:0005634">
    <property type="term" value="C:nucleus"/>
    <property type="evidence" value="ECO:0007669"/>
    <property type="project" value="UniProtKB-SubCell"/>
</dbReference>
<feature type="domain" description="HMG box" evidence="15">
    <location>
        <begin position="83"/>
        <end position="151"/>
    </location>
</feature>
<feature type="region of interest" description="Disordered" evidence="14">
    <location>
        <begin position="36"/>
        <end position="56"/>
    </location>
</feature>
<feature type="region of interest" description="Disordered" evidence="14">
    <location>
        <begin position="317"/>
        <end position="569"/>
    </location>
</feature>
<evidence type="ECO:0000313" key="16">
    <source>
        <dbReference type="EMBL" id="KAL2095413.1"/>
    </source>
</evidence>
<feature type="compositionally biased region" description="Low complexity" evidence="14">
    <location>
        <begin position="356"/>
        <end position="389"/>
    </location>
</feature>
<dbReference type="InterPro" id="IPR009071">
    <property type="entry name" value="HMG_box_dom"/>
</dbReference>